<dbReference type="GO" id="GO:0006915">
    <property type="term" value="P:apoptotic process"/>
    <property type="evidence" value="ECO:0007669"/>
    <property type="project" value="UniProtKB-KW"/>
</dbReference>
<dbReference type="GO" id="GO:0005737">
    <property type="term" value="C:cytoplasm"/>
    <property type="evidence" value="ECO:0007669"/>
    <property type="project" value="TreeGrafter"/>
</dbReference>
<dbReference type="GO" id="GO:0043027">
    <property type="term" value="F:cysteine-type endopeptidase inhibitor activity involved in apoptotic process"/>
    <property type="evidence" value="ECO:0007669"/>
    <property type="project" value="TreeGrafter"/>
</dbReference>
<feature type="compositionally biased region" description="Polar residues" evidence="2">
    <location>
        <begin position="315"/>
        <end position="389"/>
    </location>
</feature>
<dbReference type="InterPro" id="IPR015940">
    <property type="entry name" value="UBA"/>
</dbReference>
<dbReference type="Gene3D" id="1.10.8.10">
    <property type="entry name" value="DNA helicase RuvA subunit, C-terminal domain"/>
    <property type="match status" value="1"/>
</dbReference>
<organism evidence="4 5">
    <name type="scientific">Pinctada imbricata</name>
    <name type="common">Atlantic pearl-oyster</name>
    <name type="synonym">Pinctada martensii</name>
    <dbReference type="NCBI Taxonomy" id="66713"/>
    <lineage>
        <taxon>Eukaryota</taxon>
        <taxon>Metazoa</taxon>
        <taxon>Spiralia</taxon>
        <taxon>Lophotrochozoa</taxon>
        <taxon>Mollusca</taxon>
        <taxon>Bivalvia</taxon>
        <taxon>Autobranchia</taxon>
        <taxon>Pteriomorphia</taxon>
        <taxon>Pterioida</taxon>
        <taxon>Pterioidea</taxon>
        <taxon>Pteriidae</taxon>
        <taxon>Pinctada</taxon>
    </lineage>
</organism>
<evidence type="ECO:0000259" key="3">
    <source>
        <dbReference type="PROSITE" id="PS50030"/>
    </source>
</evidence>
<dbReference type="GO" id="GO:0051726">
    <property type="term" value="P:regulation of cell cycle"/>
    <property type="evidence" value="ECO:0007669"/>
    <property type="project" value="TreeGrafter"/>
</dbReference>
<gene>
    <name evidence="4" type="ORF">FSP39_005324</name>
</gene>
<dbReference type="PROSITE" id="PS01282">
    <property type="entry name" value="BIR_REPEAT_1"/>
    <property type="match status" value="1"/>
</dbReference>
<feature type="region of interest" description="Disordered" evidence="2">
    <location>
        <begin position="642"/>
        <end position="662"/>
    </location>
</feature>
<feature type="compositionally biased region" description="Basic and acidic residues" evidence="2">
    <location>
        <begin position="642"/>
        <end position="656"/>
    </location>
</feature>
<dbReference type="SUPFAM" id="SSF57924">
    <property type="entry name" value="Inhibitor of apoptosis (IAP) repeat"/>
    <property type="match status" value="2"/>
</dbReference>
<protein>
    <recommendedName>
        <fullName evidence="3">UBA domain-containing protein</fullName>
    </recommendedName>
</protein>
<dbReference type="SMART" id="SM00238">
    <property type="entry name" value="BIR"/>
    <property type="match status" value="2"/>
</dbReference>
<dbReference type="GO" id="GO:0043066">
    <property type="term" value="P:negative regulation of apoptotic process"/>
    <property type="evidence" value="ECO:0007669"/>
    <property type="project" value="TreeGrafter"/>
</dbReference>
<dbReference type="GO" id="GO:0031398">
    <property type="term" value="P:positive regulation of protein ubiquitination"/>
    <property type="evidence" value="ECO:0007669"/>
    <property type="project" value="TreeGrafter"/>
</dbReference>
<dbReference type="PROSITE" id="PS50030">
    <property type="entry name" value="UBA"/>
    <property type="match status" value="1"/>
</dbReference>
<feature type="compositionally biased region" description="Basic and acidic residues" evidence="2">
    <location>
        <begin position="36"/>
        <end position="57"/>
    </location>
</feature>
<dbReference type="AlphaFoldDB" id="A0AA89C2K9"/>
<dbReference type="EMBL" id="VSWD01000007">
    <property type="protein sequence ID" value="KAK3096976.1"/>
    <property type="molecule type" value="Genomic_DNA"/>
</dbReference>
<dbReference type="GO" id="GO:0005634">
    <property type="term" value="C:nucleus"/>
    <property type="evidence" value="ECO:0007669"/>
    <property type="project" value="TreeGrafter"/>
</dbReference>
<dbReference type="Proteomes" id="UP001186944">
    <property type="component" value="Unassembled WGS sequence"/>
</dbReference>
<dbReference type="PROSITE" id="PS50143">
    <property type="entry name" value="BIR_REPEAT_2"/>
    <property type="match status" value="2"/>
</dbReference>
<keyword evidence="5" id="KW-1185">Reference proteome</keyword>
<dbReference type="CDD" id="cd00022">
    <property type="entry name" value="BIR"/>
    <property type="match status" value="2"/>
</dbReference>
<evidence type="ECO:0000256" key="1">
    <source>
        <dbReference type="ARBA" id="ARBA00022703"/>
    </source>
</evidence>
<dbReference type="Pfam" id="PF00653">
    <property type="entry name" value="BIR"/>
    <property type="match status" value="2"/>
</dbReference>
<evidence type="ECO:0000313" key="4">
    <source>
        <dbReference type="EMBL" id="KAK3096976.1"/>
    </source>
</evidence>
<evidence type="ECO:0000313" key="5">
    <source>
        <dbReference type="Proteomes" id="UP001186944"/>
    </source>
</evidence>
<reference evidence="4" key="1">
    <citation type="submission" date="2019-08" db="EMBL/GenBank/DDBJ databases">
        <title>The improved chromosome-level genome for the pearl oyster Pinctada fucata martensii using PacBio sequencing and Hi-C.</title>
        <authorList>
            <person name="Zheng Z."/>
        </authorList>
    </citation>
    <scope>NUCLEOTIDE SEQUENCE</scope>
    <source>
        <strain evidence="4">ZZ-2019</strain>
        <tissue evidence="4">Adductor muscle</tissue>
    </source>
</reference>
<feature type="region of interest" description="Disordered" evidence="2">
    <location>
        <begin position="25"/>
        <end position="57"/>
    </location>
</feature>
<proteinExistence type="predicted"/>
<dbReference type="PANTHER" id="PTHR10044">
    <property type="entry name" value="INHIBITOR OF APOPTOSIS"/>
    <property type="match status" value="1"/>
</dbReference>
<dbReference type="PANTHER" id="PTHR10044:SF139">
    <property type="entry name" value="DEATH-ASSOCIATED INHIBITOR OF APOPTOSIS 2"/>
    <property type="match status" value="1"/>
</dbReference>
<accession>A0AA89C2K9</accession>
<evidence type="ECO:0000256" key="2">
    <source>
        <dbReference type="SAM" id="MobiDB-lite"/>
    </source>
</evidence>
<comment type="caution">
    <text evidence="4">The sequence shown here is derived from an EMBL/GenBank/DDBJ whole genome shotgun (WGS) entry which is preliminary data.</text>
</comment>
<dbReference type="Gene3D" id="1.10.1170.10">
    <property type="entry name" value="Inhibitor Of Apoptosis Protein (2mihbC-IAP-1), Chain A"/>
    <property type="match status" value="2"/>
</dbReference>
<sequence>MHNANKGTQVVMMDRQEEERINNHIDKYTQSEQENPDVKEKGTQMDQPISKHEKDVSNTDLSIQIADLRNEILSIKQRLFQHNQPSTQKKQSLKWKTKTKKCKRKIRKNIKRKTRCQNSSVRSTWTYDETFMDDLYQKYILSRKVKERKISMSESCMFPKSVMGDFTVPYKRIGLLDNDILGIKNAPKQTQSNKMDVWPSEVNVNPPRSLDQYFRNSSQHEAESSEQASRSMNLEMLRLETFKNFPQTSSARPIRLARSGFFFTGNEDRVECYSCGIIYRNWRNDEDPSEVHRRISPMCQHVQNQDRNNVPIHAGSTTSPAQTSHAEQSTMPSESNSHISTANANPQISSSSGMSNTNVNDLPVSSSDIQGERQGNSQNTVNGNSTISTSTMHSTVSAAMGASSSPVSHFALNHAQNQNNGTITTSSNHNEQTSPRSNDSGQASTRDAMIQKLNPLGITFDKPRYPAYAIITVRISSFQNWPPRKTQTPRALAYAGFLYAGHADYVRCFFCGGGLRNWEDGDDPWVEHARWFPRCAFLRQNKGDEFVTLVQEQHLKEQNQSTEGRGNVSCNEDNGMGGGVGRIRTAQESVMNSDAVRSVMEMGYTEKQVSDVLEKRNWNINGKPSLTAQGILDILLDEESSAERNTEANAGEKSESLTDPTYETRSLMEENLRLKDQRLCKVCLDKEANIAMLPLWTSLLLS</sequence>
<name>A0AA89C2K9_PINIB</name>
<dbReference type="FunFam" id="1.10.1170.10:FF:000003">
    <property type="entry name" value="E3 ubiquitin-protein ligase XIAP"/>
    <property type="match status" value="1"/>
</dbReference>
<feature type="region of interest" description="Disordered" evidence="2">
    <location>
        <begin position="418"/>
        <end position="444"/>
    </location>
</feature>
<keyword evidence="1" id="KW-0053">Apoptosis</keyword>
<dbReference type="InterPro" id="IPR050784">
    <property type="entry name" value="IAP"/>
</dbReference>
<feature type="region of interest" description="Disordered" evidence="2">
    <location>
        <begin position="309"/>
        <end position="389"/>
    </location>
</feature>
<dbReference type="GO" id="GO:0061630">
    <property type="term" value="F:ubiquitin protein ligase activity"/>
    <property type="evidence" value="ECO:0007669"/>
    <property type="project" value="TreeGrafter"/>
</dbReference>
<dbReference type="InterPro" id="IPR001370">
    <property type="entry name" value="BIR_rpt"/>
</dbReference>
<feature type="domain" description="UBA" evidence="3">
    <location>
        <begin position="590"/>
        <end position="638"/>
    </location>
</feature>